<dbReference type="OMA" id="GYTLSYX"/>
<dbReference type="AlphaFoldDB" id="A0A2K6TSS3"/>
<feature type="region of interest" description="Disordered" evidence="3">
    <location>
        <begin position="131"/>
        <end position="197"/>
    </location>
</feature>
<feature type="compositionally biased region" description="Pro residues" evidence="3">
    <location>
        <begin position="235"/>
        <end position="244"/>
    </location>
</feature>
<evidence type="ECO:0000256" key="2">
    <source>
        <dbReference type="PROSITE-ProRule" id="PRU00191"/>
    </source>
</evidence>
<reference evidence="5" key="1">
    <citation type="submission" date="2025-08" db="UniProtKB">
        <authorList>
            <consortium name="Ensembl"/>
        </authorList>
    </citation>
    <scope>IDENTIFICATION</scope>
</reference>
<evidence type="ECO:0000256" key="1">
    <source>
        <dbReference type="ARBA" id="ARBA00022999"/>
    </source>
</evidence>
<dbReference type="GO" id="GO:0005737">
    <property type="term" value="C:cytoplasm"/>
    <property type="evidence" value="ECO:0007669"/>
    <property type="project" value="TreeGrafter"/>
</dbReference>
<dbReference type="SMART" id="SM00252">
    <property type="entry name" value="SH2"/>
    <property type="match status" value="1"/>
</dbReference>
<accession>A0A2K6TSS3</accession>
<dbReference type="PROSITE" id="PS50001">
    <property type="entry name" value="SH2"/>
    <property type="match status" value="1"/>
</dbReference>
<feature type="compositionally biased region" description="Basic and acidic residues" evidence="3">
    <location>
        <begin position="174"/>
        <end position="187"/>
    </location>
</feature>
<evidence type="ECO:0000259" key="4">
    <source>
        <dbReference type="PROSITE" id="PS50001"/>
    </source>
</evidence>
<dbReference type="Gene3D" id="3.30.505.10">
    <property type="entry name" value="SH2 domain"/>
    <property type="match status" value="1"/>
</dbReference>
<dbReference type="Proteomes" id="UP000233220">
    <property type="component" value="Unplaced"/>
</dbReference>
<dbReference type="Pfam" id="PF00017">
    <property type="entry name" value="SH2"/>
    <property type="match status" value="1"/>
</dbReference>
<dbReference type="PANTHER" id="PTHR14388:SF3">
    <property type="entry name" value="HEMATOPOIETIC SH2 DOMAIN-CONTAINING PROTEIN"/>
    <property type="match status" value="1"/>
</dbReference>
<evidence type="ECO:0000313" key="5">
    <source>
        <dbReference type="Ensembl" id="ENSSBOP00000022712.1"/>
    </source>
</evidence>
<dbReference type="SUPFAM" id="SSF55550">
    <property type="entry name" value="SH2 domain"/>
    <property type="match status" value="1"/>
</dbReference>
<feature type="region of interest" description="Disordered" evidence="3">
    <location>
        <begin position="213"/>
        <end position="244"/>
    </location>
</feature>
<dbReference type="InterPro" id="IPR000980">
    <property type="entry name" value="SH2"/>
</dbReference>
<evidence type="ECO:0000313" key="6">
    <source>
        <dbReference type="Proteomes" id="UP000233220"/>
    </source>
</evidence>
<reference evidence="5" key="2">
    <citation type="submission" date="2025-09" db="UniProtKB">
        <authorList>
            <consortium name="Ensembl"/>
        </authorList>
    </citation>
    <scope>IDENTIFICATION</scope>
</reference>
<proteinExistence type="predicted"/>
<dbReference type="PANTHER" id="PTHR14388">
    <property type="entry name" value="T CELL-SPECIFIC ADAPTER PROTEIN TSAD"/>
    <property type="match status" value="1"/>
</dbReference>
<dbReference type="Ensembl" id="ENSSBOT00000039563.1">
    <property type="protein sequence ID" value="ENSSBOP00000022712.1"/>
    <property type="gene ID" value="ENSSBOG00000027887.1"/>
</dbReference>
<keyword evidence="1 2" id="KW-0727">SH2 domain</keyword>
<dbReference type="GeneTree" id="ENSGT00940000161678"/>
<sequence length="244" mass="27195">EAENLLESQPPGSFLLRVSHSHVGYTLSYKGQSSCCHFMVKLLDDGSFMIPGEKVAHTSLDALVTFHQQKPIEALGELLTQPCRQAPLGEARQKLWRNLKMLPERGQRVRQQLKTHLATVNLSSLLDVRRSTMTSGPGTRKGSQEPSGDTTVGDRVYTDPFVATSLENPSEPQAPKDRKIPTRKAERSASCNEVNSGRRSWHQMIVRALSFQESKPECQGLAEPENDQLPEEYQQPPPFAPGYC</sequence>
<feature type="domain" description="SH2" evidence="4">
    <location>
        <begin position="1"/>
        <end position="83"/>
    </location>
</feature>
<name>A0A2K6TSS3_SAIBB</name>
<evidence type="ECO:0000256" key="3">
    <source>
        <dbReference type="SAM" id="MobiDB-lite"/>
    </source>
</evidence>
<dbReference type="InterPro" id="IPR036860">
    <property type="entry name" value="SH2_dom_sf"/>
</dbReference>
<organism evidence="5 6">
    <name type="scientific">Saimiri boliviensis boliviensis</name>
    <name type="common">Bolivian squirrel monkey</name>
    <dbReference type="NCBI Taxonomy" id="39432"/>
    <lineage>
        <taxon>Eukaryota</taxon>
        <taxon>Metazoa</taxon>
        <taxon>Chordata</taxon>
        <taxon>Craniata</taxon>
        <taxon>Vertebrata</taxon>
        <taxon>Euteleostomi</taxon>
        <taxon>Mammalia</taxon>
        <taxon>Eutheria</taxon>
        <taxon>Euarchontoglires</taxon>
        <taxon>Primates</taxon>
        <taxon>Haplorrhini</taxon>
        <taxon>Platyrrhini</taxon>
        <taxon>Cebidae</taxon>
        <taxon>Saimiriinae</taxon>
        <taxon>Saimiri</taxon>
    </lineage>
</organism>
<keyword evidence="6" id="KW-1185">Reference proteome</keyword>
<protein>
    <recommendedName>
        <fullName evidence="4">SH2 domain-containing protein</fullName>
    </recommendedName>
</protein>